<accession>A2E7E0</accession>
<dbReference type="VEuPathDB" id="TrichDB:TVAG_418700"/>
<evidence type="ECO:0000313" key="2">
    <source>
        <dbReference type="Proteomes" id="UP000001542"/>
    </source>
</evidence>
<organism evidence="1 2">
    <name type="scientific">Trichomonas vaginalis (strain ATCC PRA-98 / G3)</name>
    <dbReference type="NCBI Taxonomy" id="412133"/>
    <lineage>
        <taxon>Eukaryota</taxon>
        <taxon>Metamonada</taxon>
        <taxon>Parabasalia</taxon>
        <taxon>Trichomonadida</taxon>
        <taxon>Trichomonadidae</taxon>
        <taxon>Trichomonas</taxon>
    </lineage>
</organism>
<dbReference type="VEuPathDB" id="TrichDB:TVAGG3_0831970"/>
<name>A2E7E0_TRIV3</name>
<reference evidence="1" key="2">
    <citation type="journal article" date="2007" name="Science">
        <title>Draft genome sequence of the sexually transmitted pathogen Trichomonas vaginalis.</title>
        <authorList>
            <person name="Carlton J.M."/>
            <person name="Hirt R.P."/>
            <person name="Silva J.C."/>
            <person name="Delcher A.L."/>
            <person name="Schatz M."/>
            <person name="Zhao Q."/>
            <person name="Wortman J.R."/>
            <person name="Bidwell S.L."/>
            <person name="Alsmark U.C.M."/>
            <person name="Besteiro S."/>
            <person name="Sicheritz-Ponten T."/>
            <person name="Noel C.J."/>
            <person name="Dacks J.B."/>
            <person name="Foster P.G."/>
            <person name="Simillion C."/>
            <person name="Van de Peer Y."/>
            <person name="Miranda-Saavedra D."/>
            <person name="Barton G.J."/>
            <person name="Westrop G.D."/>
            <person name="Mueller S."/>
            <person name="Dessi D."/>
            <person name="Fiori P.L."/>
            <person name="Ren Q."/>
            <person name="Paulsen I."/>
            <person name="Zhang H."/>
            <person name="Bastida-Corcuera F.D."/>
            <person name="Simoes-Barbosa A."/>
            <person name="Brown M.T."/>
            <person name="Hayes R.D."/>
            <person name="Mukherjee M."/>
            <person name="Okumura C.Y."/>
            <person name="Schneider R."/>
            <person name="Smith A.J."/>
            <person name="Vanacova S."/>
            <person name="Villalvazo M."/>
            <person name="Haas B.J."/>
            <person name="Pertea M."/>
            <person name="Feldblyum T.V."/>
            <person name="Utterback T.R."/>
            <person name="Shu C.L."/>
            <person name="Osoegawa K."/>
            <person name="de Jong P.J."/>
            <person name="Hrdy I."/>
            <person name="Horvathova L."/>
            <person name="Zubacova Z."/>
            <person name="Dolezal P."/>
            <person name="Malik S.B."/>
            <person name="Logsdon J.M. Jr."/>
            <person name="Henze K."/>
            <person name="Gupta A."/>
            <person name="Wang C.C."/>
            <person name="Dunne R.L."/>
            <person name="Upcroft J.A."/>
            <person name="Upcroft P."/>
            <person name="White O."/>
            <person name="Salzberg S.L."/>
            <person name="Tang P."/>
            <person name="Chiu C.-H."/>
            <person name="Lee Y.-S."/>
            <person name="Embley T.M."/>
            <person name="Coombs G.H."/>
            <person name="Mottram J.C."/>
            <person name="Tachezy J."/>
            <person name="Fraser-Liggett C.M."/>
            <person name="Johnson P.J."/>
        </authorList>
    </citation>
    <scope>NUCLEOTIDE SEQUENCE [LARGE SCALE GENOMIC DNA]</scope>
    <source>
        <strain evidence="1">G3</strain>
    </source>
</reference>
<dbReference type="Proteomes" id="UP000001542">
    <property type="component" value="Unassembled WGS sequence"/>
</dbReference>
<proteinExistence type="predicted"/>
<dbReference type="RefSeq" id="XP_001323656.1">
    <property type="nucleotide sequence ID" value="XM_001323621.1"/>
</dbReference>
<sequence length="337" mass="38162">MDFLLSDNPKEMLSPGKKSQHTLTIKVISGENPKSSLNKNIFIRLMKGDELISDVSQSLTCTTSFSQFYHTFKVPIENINDQNNDYCIDICTLENNETNVIASTNQFSLNTQEILNSFQYTTINRDLYEPSTNNVVGQLTLRIKSKEIDNCIKFSNSNLSENSKVIINRIPLSDDTKNEYNFMSEECFKLCSQESAENLFGTSSDDEKDDNNSFASFSSSMLSPMHTPIRDIDSILDEDHKTERSIDIFFERKIISGFGRTRTEPYFDIAIDQPSPTKLLTTRSLSQEELSPRAEVYSPIKKSPSIDSLLAQGSTSLFNQINLSTDSEDEKELSFVN</sequence>
<dbReference type="AlphaFoldDB" id="A2E7E0"/>
<keyword evidence="2" id="KW-1185">Reference proteome</keyword>
<reference evidence="1" key="1">
    <citation type="submission" date="2006-10" db="EMBL/GenBank/DDBJ databases">
        <authorList>
            <person name="Amadeo P."/>
            <person name="Zhao Q."/>
            <person name="Wortman J."/>
            <person name="Fraser-Liggett C."/>
            <person name="Carlton J."/>
        </authorList>
    </citation>
    <scope>NUCLEOTIDE SEQUENCE</scope>
    <source>
        <strain evidence="1">G3</strain>
    </source>
</reference>
<evidence type="ECO:0000313" key="1">
    <source>
        <dbReference type="EMBL" id="EAY11433.1"/>
    </source>
</evidence>
<dbReference type="KEGG" id="tva:4769386"/>
<dbReference type="InParanoid" id="A2E7E0"/>
<gene>
    <name evidence="1" type="ORF">TVAG_418700</name>
</gene>
<protein>
    <submittedName>
        <fullName evidence="1">Uncharacterized protein</fullName>
    </submittedName>
</protein>
<dbReference type="EMBL" id="DS113319">
    <property type="protein sequence ID" value="EAY11433.1"/>
    <property type="molecule type" value="Genomic_DNA"/>
</dbReference>